<evidence type="ECO:0000313" key="2">
    <source>
        <dbReference type="EMBL" id="KAK9912380.1"/>
    </source>
</evidence>
<dbReference type="Proteomes" id="UP001457282">
    <property type="component" value="Unassembled WGS sequence"/>
</dbReference>
<protein>
    <submittedName>
        <fullName evidence="2">Uncharacterized protein</fullName>
    </submittedName>
</protein>
<comment type="caution">
    <text evidence="2">The sequence shown here is derived from an EMBL/GenBank/DDBJ whole genome shotgun (WGS) entry which is preliminary data.</text>
</comment>
<proteinExistence type="predicted"/>
<gene>
    <name evidence="2" type="ORF">M0R45_036247</name>
</gene>
<evidence type="ECO:0000256" key="1">
    <source>
        <dbReference type="SAM" id="MobiDB-lite"/>
    </source>
</evidence>
<organism evidence="2 3">
    <name type="scientific">Rubus argutus</name>
    <name type="common">Southern blackberry</name>
    <dbReference type="NCBI Taxonomy" id="59490"/>
    <lineage>
        <taxon>Eukaryota</taxon>
        <taxon>Viridiplantae</taxon>
        <taxon>Streptophyta</taxon>
        <taxon>Embryophyta</taxon>
        <taxon>Tracheophyta</taxon>
        <taxon>Spermatophyta</taxon>
        <taxon>Magnoliopsida</taxon>
        <taxon>eudicotyledons</taxon>
        <taxon>Gunneridae</taxon>
        <taxon>Pentapetalae</taxon>
        <taxon>rosids</taxon>
        <taxon>fabids</taxon>
        <taxon>Rosales</taxon>
        <taxon>Rosaceae</taxon>
        <taxon>Rosoideae</taxon>
        <taxon>Rosoideae incertae sedis</taxon>
        <taxon>Rubus</taxon>
    </lineage>
</organism>
<dbReference type="AlphaFoldDB" id="A0AAW1VXA4"/>
<dbReference type="EMBL" id="JBEDUW010000007">
    <property type="protein sequence ID" value="KAK9912380.1"/>
    <property type="molecule type" value="Genomic_DNA"/>
</dbReference>
<sequence length="222" mass="23535">MNVEKSANTIHASASNVTATVTSPNPSGSSNVKSVSDVATTLCGGPGPWMLMSYKNKKSNPAKTTQNFARPKSGSRFSLLQTSLMMILQIASHFSLGGNANRGGAASCASKIVLPSTSRRKSLTIHKSTAKSQFPTLSSLINNVQDDPLMSDVPAIFGHCPPEILMDGRCPSHSMDSTHDEVDGNGQVCSDLVSDNKMTDTDHCLDQDNSSMPSNEEGMTKD</sequence>
<evidence type="ECO:0000313" key="3">
    <source>
        <dbReference type="Proteomes" id="UP001457282"/>
    </source>
</evidence>
<keyword evidence="3" id="KW-1185">Reference proteome</keyword>
<name>A0AAW1VXA4_RUBAR</name>
<reference evidence="2 3" key="1">
    <citation type="journal article" date="2023" name="G3 (Bethesda)">
        <title>A chromosome-length genome assembly and annotation of blackberry (Rubus argutus, cv. 'Hillquist').</title>
        <authorList>
            <person name="Bruna T."/>
            <person name="Aryal R."/>
            <person name="Dudchenko O."/>
            <person name="Sargent D.J."/>
            <person name="Mead D."/>
            <person name="Buti M."/>
            <person name="Cavallini A."/>
            <person name="Hytonen T."/>
            <person name="Andres J."/>
            <person name="Pham M."/>
            <person name="Weisz D."/>
            <person name="Mascagni F."/>
            <person name="Usai G."/>
            <person name="Natali L."/>
            <person name="Bassil N."/>
            <person name="Fernandez G.E."/>
            <person name="Lomsadze A."/>
            <person name="Armour M."/>
            <person name="Olukolu B."/>
            <person name="Poorten T."/>
            <person name="Britton C."/>
            <person name="Davik J."/>
            <person name="Ashrafi H."/>
            <person name="Aiden E.L."/>
            <person name="Borodovsky M."/>
            <person name="Worthington M."/>
        </authorList>
    </citation>
    <scope>NUCLEOTIDE SEQUENCE [LARGE SCALE GENOMIC DNA]</scope>
    <source>
        <strain evidence="2">PI 553951</strain>
    </source>
</reference>
<accession>A0AAW1VXA4</accession>
<feature type="region of interest" description="Disordered" evidence="1">
    <location>
        <begin position="200"/>
        <end position="222"/>
    </location>
</feature>